<keyword evidence="1" id="KW-0472">Membrane</keyword>
<reference evidence="3" key="1">
    <citation type="journal article" date="2019" name="Int. J. Syst. Evol. Microbiol.">
        <title>The Global Catalogue of Microorganisms (GCM) 10K type strain sequencing project: providing services to taxonomists for standard genome sequencing and annotation.</title>
        <authorList>
            <consortium name="The Broad Institute Genomics Platform"/>
            <consortium name="The Broad Institute Genome Sequencing Center for Infectious Disease"/>
            <person name="Wu L."/>
            <person name="Ma J."/>
        </authorList>
    </citation>
    <scope>NUCLEOTIDE SEQUENCE [LARGE SCALE GENOMIC DNA]</scope>
    <source>
        <strain evidence="3">CGMCC 1.15399</strain>
    </source>
</reference>
<accession>A0ABW4GEW6</accession>
<keyword evidence="1" id="KW-0812">Transmembrane</keyword>
<protein>
    <recommendedName>
        <fullName evidence="4">Lysoplasmalogenase</fullName>
    </recommendedName>
</protein>
<name>A0ABW4GEW6_9ACTN</name>
<evidence type="ECO:0000256" key="1">
    <source>
        <dbReference type="SAM" id="Phobius"/>
    </source>
</evidence>
<organism evidence="2 3">
    <name type="scientific">Nonomuraea guangzhouensis</name>
    <dbReference type="NCBI Taxonomy" id="1291555"/>
    <lineage>
        <taxon>Bacteria</taxon>
        <taxon>Bacillati</taxon>
        <taxon>Actinomycetota</taxon>
        <taxon>Actinomycetes</taxon>
        <taxon>Streptosporangiales</taxon>
        <taxon>Streptosporangiaceae</taxon>
        <taxon>Nonomuraea</taxon>
    </lineage>
</organism>
<feature type="transmembrane region" description="Helical" evidence="1">
    <location>
        <begin position="110"/>
        <end position="138"/>
    </location>
</feature>
<sequence>MLRHWPVLVGVGVAALVILDMAEGVELAKLLAASAVVYLGAAAVGKQSATWPVFFATLAVILAADIIDEDFEATWAVLGLGVLLGGYGLVRRLRAGTRSDPAGLPSQSLAMLVFGAAATLALFVNATVGSFLVALGLLGHAAWDVYHYRTNKVVTRSLAEFCLILDTAVAAAIILLTIG</sequence>
<comment type="caution">
    <text evidence="2">The sequence shown here is derived from an EMBL/GenBank/DDBJ whole genome shotgun (WGS) entry which is preliminary data.</text>
</comment>
<dbReference type="Proteomes" id="UP001597097">
    <property type="component" value="Unassembled WGS sequence"/>
</dbReference>
<evidence type="ECO:0000313" key="3">
    <source>
        <dbReference type="Proteomes" id="UP001597097"/>
    </source>
</evidence>
<gene>
    <name evidence="2" type="ORF">ACFSJ0_27465</name>
</gene>
<evidence type="ECO:0008006" key="4">
    <source>
        <dbReference type="Google" id="ProtNLM"/>
    </source>
</evidence>
<dbReference type="EMBL" id="JBHUCM010000019">
    <property type="protein sequence ID" value="MFD1540826.1"/>
    <property type="molecule type" value="Genomic_DNA"/>
</dbReference>
<evidence type="ECO:0000313" key="2">
    <source>
        <dbReference type="EMBL" id="MFD1540826.1"/>
    </source>
</evidence>
<keyword evidence="3" id="KW-1185">Reference proteome</keyword>
<keyword evidence="1" id="KW-1133">Transmembrane helix</keyword>
<feature type="transmembrane region" description="Helical" evidence="1">
    <location>
        <begin position="48"/>
        <end position="66"/>
    </location>
</feature>
<proteinExistence type="predicted"/>
<dbReference type="RefSeq" id="WP_219537143.1">
    <property type="nucleotide sequence ID" value="NZ_JAHKRM010000035.1"/>
</dbReference>
<feature type="transmembrane region" description="Helical" evidence="1">
    <location>
        <begin position="73"/>
        <end position="90"/>
    </location>
</feature>
<feature type="transmembrane region" description="Helical" evidence="1">
    <location>
        <begin position="158"/>
        <end position="178"/>
    </location>
</feature>